<keyword evidence="3" id="KW-1185">Reference proteome</keyword>
<evidence type="ECO:0000256" key="1">
    <source>
        <dbReference type="SAM" id="MobiDB-lite"/>
    </source>
</evidence>
<dbReference type="EMBL" id="WHVB01000031">
    <property type="protein sequence ID" value="KAF8468579.1"/>
    <property type="molecule type" value="Genomic_DNA"/>
</dbReference>
<gene>
    <name evidence="2" type="ORF">DFH94DRAFT_280558</name>
</gene>
<accession>A0A9P5MPD0</accession>
<name>A0A9P5MPD0_9AGAM</name>
<comment type="caution">
    <text evidence="2">The sequence shown here is derived from an EMBL/GenBank/DDBJ whole genome shotgun (WGS) entry which is preliminary data.</text>
</comment>
<evidence type="ECO:0000313" key="2">
    <source>
        <dbReference type="EMBL" id="KAF8468579.1"/>
    </source>
</evidence>
<feature type="compositionally biased region" description="Low complexity" evidence="1">
    <location>
        <begin position="18"/>
        <end position="29"/>
    </location>
</feature>
<reference evidence="2" key="1">
    <citation type="submission" date="2019-10" db="EMBL/GenBank/DDBJ databases">
        <authorList>
            <consortium name="DOE Joint Genome Institute"/>
            <person name="Kuo A."/>
            <person name="Miyauchi S."/>
            <person name="Kiss E."/>
            <person name="Drula E."/>
            <person name="Kohler A."/>
            <person name="Sanchez-Garcia M."/>
            <person name="Andreopoulos B."/>
            <person name="Barry K.W."/>
            <person name="Bonito G."/>
            <person name="Buee M."/>
            <person name="Carver A."/>
            <person name="Chen C."/>
            <person name="Cichocki N."/>
            <person name="Clum A."/>
            <person name="Culley D."/>
            <person name="Crous P.W."/>
            <person name="Fauchery L."/>
            <person name="Girlanda M."/>
            <person name="Hayes R."/>
            <person name="Keri Z."/>
            <person name="LaButti K."/>
            <person name="Lipzen A."/>
            <person name="Lombard V."/>
            <person name="Magnuson J."/>
            <person name="Maillard F."/>
            <person name="Morin E."/>
            <person name="Murat C."/>
            <person name="Nolan M."/>
            <person name="Ohm R."/>
            <person name="Pangilinan J."/>
            <person name="Pereira M."/>
            <person name="Perotto S."/>
            <person name="Peter M."/>
            <person name="Riley R."/>
            <person name="Sitrit Y."/>
            <person name="Stielow B."/>
            <person name="Szollosi G."/>
            <person name="Zifcakova L."/>
            <person name="Stursova M."/>
            <person name="Spatafora J.W."/>
            <person name="Tedersoo L."/>
            <person name="Vaario L.-M."/>
            <person name="Yamada A."/>
            <person name="Yan M."/>
            <person name="Wang P."/>
            <person name="Xu J."/>
            <person name="Bruns T."/>
            <person name="Baldrian P."/>
            <person name="Vilgalys R."/>
            <person name="Henrissat B."/>
            <person name="Grigoriev I.V."/>
            <person name="Hibbett D."/>
            <person name="Nagy L.G."/>
            <person name="Martin F.M."/>
        </authorList>
    </citation>
    <scope>NUCLEOTIDE SEQUENCE</scope>
    <source>
        <strain evidence="2">Prilba</strain>
    </source>
</reference>
<feature type="region of interest" description="Disordered" evidence="1">
    <location>
        <begin position="17"/>
        <end position="36"/>
    </location>
</feature>
<proteinExistence type="predicted"/>
<dbReference type="AlphaFoldDB" id="A0A9P5MPD0"/>
<dbReference type="Proteomes" id="UP000759537">
    <property type="component" value="Unassembled WGS sequence"/>
</dbReference>
<organism evidence="2 3">
    <name type="scientific">Russula ochroleuca</name>
    <dbReference type="NCBI Taxonomy" id="152965"/>
    <lineage>
        <taxon>Eukaryota</taxon>
        <taxon>Fungi</taxon>
        <taxon>Dikarya</taxon>
        <taxon>Basidiomycota</taxon>
        <taxon>Agaricomycotina</taxon>
        <taxon>Agaricomycetes</taxon>
        <taxon>Russulales</taxon>
        <taxon>Russulaceae</taxon>
        <taxon>Russula</taxon>
    </lineage>
</organism>
<sequence>MSYLASSSFLRPTERIGQGEMSGESESQSPHTPSIHVLDDDSLLNVFYLYRPFLSGEDDNDEDCFKGGEQHWGEECWWYKLTHVCQRWQNLIFRSAYYLGLSLLCTKGTPVADMLTHSSWTSSLPLAIDYVEKYLPLAAEDEEGAILALKQQNRVRRIRLFMPAKNLQRFIDAIEEEYPILESLIVLNRIKGNIRSLIFPETLEAPHLHHLVLVGFALSIASRLLTSAVGLVTLCLDIDHPSVYFHPDFLLQWLSFMPQLESLMIGHFTAFPERRVERQTPVTLPNLHHFSFKGYSTYLEAFVHLITACPEKIEISFSDRRTLSIPRLLQFMNTTWNLKFESAKVKFSEWQSSVVVYPHGEAEMYALSVTVFSEFKFEWLLFYVAQVSNSFGQILSAVERLTLEREDEIGSQRAEEYWRNVDHNGVDPIKWRRLLSSFSNVKTLRIGNTFVEGVSRFLQLEDGELPLELLPELRELAYSGSGETGDGFNSFIDVRQKAGRPVALIRY</sequence>
<protein>
    <submittedName>
        <fullName evidence="2">Uncharacterized protein</fullName>
    </submittedName>
</protein>
<reference evidence="2" key="2">
    <citation type="journal article" date="2020" name="Nat. Commun.">
        <title>Large-scale genome sequencing of mycorrhizal fungi provides insights into the early evolution of symbiotic traits.</title>
        <authorList>
            <person name="Miyauchi S."/>
            <person name="Kiss E."/>
            <person name="Kuo A."/>
            <person name="Drula E."/>
            <person name="Kohler A."/>
            <person name="Sanchez-Garcia M."/>
            <person name="Morin E."/>
            <person name="Andreopoulos B."/>
            <person name="Barry K.W."/>
            <person name="Bonito G."/>
            <person name="Buee M."/>
            <person name="Carver A."/>
            <person name="Chen C."/>
            <person name="Cichocki N."/>
            <person name="Clum A."/>
            <person name="Culley D."/>
            <person name="Crous P.W."/>
            <person name="Fauchery L."/>
            <person name="Girlanda M."/>
            <person name="Hayes R.D."/>
            <person name="Keri Z."/>
            <person name="LaButti K."/>
            <person name="Lipzen A."/>
            <person name="Lombard V."/>
            <person name="Magnuson J."/>
            <person name="Maillard F."/>
            <person name="Murat C."/>
            <person name="Nolan M."/>
            <person name="Ohm R.A."/>
            <person name="Pangilinan J."/>
            <person name="Pereira M.F."/>
            <person name="Perotto S."/>
            <person name="Peter M."/>
            <person name="Pfister S."/>
            <person name="Riley R."/>
            <person name="Sitrit Y."/>
            <person name="Stielow J.B."/>
            <person name="Szollosi G."/>
            <person name="Zifcakova L."/>
            <person name="Stursova M."/>
            <person name="Spatafora J.W."/>
            <person name="Tedersoo L."/>
            <person name="Vaario L.M."/>
            <person name="Yamada A."/>
            <person name="Yan M."/>
            <person name="Wang P."/>
            <person name="Xu J."/>
            <person name="Bruns T."/>
            <person name="Baldrian P."/>
            <person name="Vilgalys R."/>
            <person name="Dunand C."/>
            <person name="Henrissat B."/>
            <person name="Grigoriev I.V."/>
            <person name="Hibbett D."/>
            <person name="Nagy L.G."/>
            <person name="Martin F.M."/>
        </authorList>
    </citation>
    <scope>NUCLEOTIDE SEQUENCE</scope>
    <source>
        <strain evidence="2">Prilba</strain>
    </source>
</reference>
<evidence type="ECO:0000313" key="3">
    <source>
        <dbReference type="Proteomes" id="UP000759537"/>
    </source>
</evidence>